<evidence type="ECO:0000256" key="1">
    <source>
        <dbReference type="SAM" id="MobiDB-lite"/>
    </source>
</evidence>
<evidence type="ECO:0000313" key="3">
    <source>
        <dbReference type="Proteomes" id="UP001607302"/>
    </source>
</evidence>
<sequence>MEEVGTSTTNVLGVCVARAPPMVTEAFQLIEEEEEEENDEDEEDERVNRGKHYNRLTSKDCAYPDLDVVLTTSHHRRCPRYCSCCFVAQASKQASERASKRASKQADMR</sequence>
<protein>
    <submittedName>
        <fullName evidence="2">Uncharacterized protein</fullName>
    </submittedName>
</protein>
<reference evidence="2 3" key="1">
    <citation type="journal article" date="2024" name="Ann. Entomol. Soc. Am.">
        <title>Genomic analyses of the southern and eastern yellowjacket wasps (Hymenoptera: Vespidae) reveal evolutionary signatures of social life.</title>
        <authorList>
            <person name="Catto M.A."/>
            <person name="Caine P.B."/>
            <person name="Orr S.E."/>
            <person name="Hunt B.G."/>
            <person name="Goodisman M.A.D."/>
        </authorList>
    </citation>
    <scope>NUCLEOTIDE SEQUENCE [LARGE SCALE GENOMIC DNA]</scope>
    <source>
        <strain evidence="2">233</strain>
        <tissue evidence="2">Head and thorax</tissue>
    </source>
</reference>
<dbReference type="EMBL" id="JAUDFV010000130">
    <property type="protein sequence ID" value="KAL2729640.1"/>
    <property type="molecule type" value="Genomic_DNA"/>
</dbReference>
<organism evidence="2 3">
    <name type="scientific">Vespula squamosa</name>
    <name type="common">Southern yellow jacket</name>
    <name type="synonym">Wasp</name>
    <dbReference type="NCBI Taxonomy" id="30214"/>
    <lineage>
        <taxon>Eukaryota</taxon>
        <taxon>Metazoa</taxon>
        <taxon>Ecdysozoa</taxon>
        <taxon>Arthropoda</taxon>
        <taxon>Hexapoda</taxon>
        <taxon>Insecta</taxon>
        <taxon>Pterygota</taxon>
        <taxon>Neoptera</taxon>
        <taxon>Endopterygota</taxon>
        <taxon>Hymenoptera</taxon>
        <taxon>Apocrita</taxon>
        <taxon>Aculeata</taxon>
        <taxon>Vespoidea</taxon>
        <taxon>Vespidae</taxon>
        <taxon>Vespinae</taxon>
        <taxon>Vespula</taxon>
    </lineage>
</organism>
<dbReference type="AlphaFoldDB" id="A0ABD2BAC2"/>
<comment type="caution">
    <text evidence="2">The sequence shown here is derived from an EMBL/GenBank/DDBJ whole genome shotgun (WGS) entry which is preliminary data.</text>
</comment>
<dbReference type="Proteomes" id="UP001607302">
    <property type="component" value="Unassembled WGS sequence"/>
</dbReference>
<accession>A0ABD2BAC2</accession>
<gene>
    <name evidence="2" type="ORF">V1478_005930</name>
</gene>
<feature type="compositionally biased region" description="Acidic residues" evidence="1">
    <location>
        <begin position="31"/>
        <end position="45"/>
    </location>
</feature>
<evidence type="ECO:0000313" key="2">
    <source>
        <dbReference type="EMBL" id="KAL2729640.1"/>
    </source>
</evidence>
<keyword evidence="3" id="KW-1185">Reference proteome</keyword>
<feature type="region of interest" description="Disordered" evidence="1">
    <location>
        <begin position="31"/>
        <end position="51"/>
    </location>
</feature>
<proteinExistence type="predicted"/>
<name>A0ABD2BAC2_VESSQ</name>